<keyword evidence="6" id="KW-0812">Transmembrane</keyword>
<dbReference type="eggNOG" id="COG2366">
    <property type="taxonomic scope" value="Bacteria"/>
</dbReference>
<evidence type="ECO:0000256" key="6">
    <source>
        <dbReference type="SAM" id="Phobius"/>
    </source>
</evidence>
<keyword evidence="2" id="KW-0378">Hydrolase</keyword>
<dbReference type="InterPro" id="IPR023343">
    <property type="entry name" value="Penicillin_amidase_dom1"/>
</dbReference>
<dbReference type="Gene3D" id="3.60.20.10">
    <property type="entry name" value="Glutamine Phosphoribosylpyrophosphate, subunit 1, domain 1"/>
    <property type="match status" value="1"/>
</dbReference>
<dbReference type="GO" id="GO:0017000">
    <property type="term" value="P:antibiotic biosynthetic process"/>
    <property type="evidence" value="ECO:0007669"/>
    <property type="project" value="InterPro"/>
</dbReference>
<dbReference type="Gene3D" id="1.10.1400.10">
    <property type="match status" value="1"/>
</dbReference>
<dbReference type="STRING" id="383372.Rcas_1653"/>
<keyword evidence="5" id="KW-0479">Metal-binding</keyword>
<comment type="cofactor">
    <cofactor evidence="5">
        <name>Ca(2+)</name>
        <dbReference type="ChEBI" id="CHEBI:29108"/>
    </cofactor>
    <text evidence="5">Binds 1 Ca(2+) ion per dimer.</text>
</comment>
<dbReference type="PIRSF" id="PIRSF001227">
    <property type="entry name" value="Pen_acylase"/>
    <property type="match status" value="1"/>
</dbReference>
<dbReference type="InterPro" id="IPR043147">
    <property type="entry name" value="Penicillin_amidase_A-knob"/>
</dbReference>
<keyword evidence="6" id="KW-0472">Membrane</keyword>
<sequence length="827" mass="91200">MISLGQLGKTAGIIIGAAAGIAGVGAVAALRRPLPRTSGTLPLPGLQAPVKVIRDRWGVPHIYAAGNDDLFMAQGYVHAQDRLWQMEFQRRAASGQLAEVFGAVALDSDRFVRVLGFRRIAEREVDTLDEETRRLVEAYVRGVNAFIEQHAGNLPIEFTVLRLRPRPWTVADVLVWGRMMALQLSRNWREELVRARLIATLGAERAATLMPHYPDDHPIIVPPGIQYTPTMGQSAMERADATSRFFPDGGGQGSNSWAVAAHRAIGGGPLLASDPHLAITMPSLWYENHLSGGDFHVTGASIPGTPGVVIGHNEHIAWGVTNSGNDVQDLYVEKFDPTDPTGLRYEYQGQWEIAELVREEIVVRGQREVVIEEVRITRHGPIINALTPDHGQSGTNGEASRTEQPLAIRWTALQPTRLLRSVFRLNRARDWESFRDALADWTVPPQNFTYADVEGNIGYALGGDIPLRARGDGSLPAPGWTGEYEWSGIIPHADLPHVLNPSEGFVITANNRIVGDSYPYPFPAEWLNGYRAERIRQLIEQTPRHDAESFARIHADIRSLPGLELAALAGRLPADEPLAQQARDALATWNGELSADSIGGTIYSRLRERLLSTIYADAAATFDAVVGLGAFATLPARDMAHRAFPRLLRRLIERDDHFFGQRTTDDILAAAWNATLAELRAELGDDVATWRYGRIHTLTIRHPLGSLPALATIFNRGPFPTGGDLDTVNMGYLPREFAGPPFYIAPSYRQICDTSDWDRSQSIQPTGQSGHPGSRHYGDFVQPWLNVQYHPMSWSRSRVEEVAAARMTLQPVEEKAADVAIPARSAL</sequence>
<dbReference type="Gene3D" id="1.10.439.10">
    <property type="entry name" value="Penicillin Amidohydrolase, domain 1"/>
    <property type="match status" value="1"/>
</dbReference>
<evidence type="ECO:0000256" key="5">
    <source>
        <dbReference type="PIRSR" id="PIRSR001227-2"/>
    </source>
</evidence>
<dbReference type="AlphaFoldDB" id="A7NJS5"/>
<feature type="binding site" evidence="5">
    <location>
        <position position="326"/>
    </location>
    <ligand>
        <name>Ca(2+)</name>
        <dbReference type="ChEBI" id="CHEBI:29108"/>
    </ligand>
</feature>
<dbReference type="InterPro" id="IPR043146">
    <property type="entry name" value="Penicillin_amidase_N_B-knob"/>
</dbReference>
<dbReference type="Pfam" id="PF01804">
    <property type="entry name" value="Penicil_amidase"/>
    <property type="match status" value="1"/>
</dbReference>
<dbReference type="GO" id="GO:0046872">
    <property type="term" value="F:metal ion binding"/>
    <property type="evidence" value="ECO:0007669"/>
    <property type="project" value="UniProtKB-KW"/>
</dbReference>
<comment type="similarity">
    <text evidence="1">Belongs to the peptidase S45 family.</text>
</comment>
<reference evidence="7 8" key="1">
    <citation type="submission" date="2007-08" db="EMBL/GenBank/DDBJ databases">
        <title>Complete sequence of Roseiflexus castenholzii DSM 13941.</title>
        <authorList>
            <consortium name="US DOE Joint Genome Institute"/>
            <person name="Copeland A."/>
            <person name="Lucas S."/>
            <person name="Lapidus A."/>
            <person name="Barry K."/>
            <person name="Glavina del Rio T."/>
            <person name="Dalin E."/>
            <person name="Tice H."/>
            <person name="Pitluck S."/>
            <person name="Thompson L.S."/>
            <person name="Brettin T."/>
            <person name="Bruce D."/>
            <person name="Detter J.C."/>
            <person name="Han C."/>
            <person name="Tapia R."/>
            <person name="Schmutz J."/>
            <person name="Larimer F."/>
            <person name="Land M."/>
            <person name="Hauser L."/>
            <person name="Kyrpides N."/>
            <person name="Mikhailova N."/>
            <person name="Bryant D.A."/>
            <person name="Hanada S."/>
            <person name="Tsukatani Y."/>
            <person name="Richardson P."/>
        </authorList>
    </citation>
    <scope>NUCLEOTIDE SEQUENCE [LARGE SCALE GENOMIC DNA]</scope>
    <source>
        <strain evidence="8">DSM 13941 / HLO8</strain>
    </source>
</reference>
<proteinExistence type="inferred from homology"/>
<feature type="binding site" evidence="5">
    <location>
        <position position="329"/>
    </location>
    <ligand>
        <name>Ca(2+)</name>
        <dbReference type="ChEBI" id="CHEBI:29108"/>
    </ligand>
</feature>
<dbReference type="GO" id="GO:0016811">
    <property type="term" value="F:hydrolase activity, acting on carbon-nitrogen (but not peptide) bonds, in linear amides"/>
    <property type="evidence" value="ECO:0007669"/>
    <property type="project" value="InterPro"/>
</dbReference>
<dbReference type="MEROPS" id="S45.003"/>
<dbReference type="KEGG" id="rca:Rcas_1653"/>
<evidence type="ECO:0000256" key="4">
    <source>
        <dbReference type="PIRSR" id="PIRSR001227-1"/>
    </source>
</evidence>
<keyword evidence="8" id="KW-1185">Reference proteome</keyword>
<evidence type="ECO:0000313" key="8">
    <source>
        <dbReference type="Proteomes" id="UP000000263"/>
    </source>
</evidence>
<dbReference type="InterPro" id="IPR002692">
    <property type="entry name" value="S45"/>
</dbReference>
<feature type="transmembrane region" description="Helical" evidence="6">
    <location>
        <begin position="12"/>
        <end position="30"/>
    </location>
</feature>
<dbReference type="EMBL" id="CP000804">
    <property type="protein sequence ID" value="ABU57745.1"/>
    <property type="molecule type" value="Genomic_DNA"/>
</dbReference>
<dbReference type="OrthoDB" id="9759796at2"/>
<dbReference type="PANTHER" id="PTHR34218">
    <property type="entry name" value="PEPTIDASE S45 PENICILLIN AMIDASE"/>
    <property type="match status" value="1"/>
</dbReference>
<dbReference type="PANTHER" id="PTHR34218:SF4">
    <property type="entry name" value="ACYL-HOMOSERINE LACTONE ACYLASE QUIP"/>
    <property type="match status" value="1"/>
</dbReference>
<dbReference type="CDD" id="cd03747">
    <property type="entry name" value="Ntn_PGA_like"/>
    <property type="match status" value="1"/>
</dbReference>
<dbReference type="HOGENOM" id="CLU_011790_0_1_0"/>
<dbReference type="SUPFAM" id="SSF56235">
    <property type="entry name" value="N-terminal nucleophile aminohydrolases (Ntn hydrolases)"/>
    <property type="match status" value="1"/>
</dbReference>
<keyword evidence="5" id="KW-0106">Calcium</keyword>
<accession>A7NJS5</accession>
<feature type="active site" description="Nucleophile" evidence="4">
    <location>
        <position position="254"/>
    </location>
</feature>
<evidence type="ECO:0000256" key="1">
    <source>
        <dbReference type="ARBA" id="ARBA00006586"/>
    </source>
</evidence>
<evidence type="ECO:0000256" key="2">
    <source>
        <dbReference type="ARBA" id="ARBA00022801"/>
    </source>
</evidence>
<keyword evidence="3" id="KW-0865">Zymogen</keyword>
<dbReference type="Gene3D" id="2.30.120.10">
    <property type="match status" value="1"/>
</dbReference>
<feature type="binding site" evidence="5">
    <location>
        <position position="191"/>
    </location>
    <ligand>
        <name>Ca(2+)</name>
        <dbReference type="ChEBI" id="CHEBI:29108"/>
    </ligand>
</feature>
<gene>
    <name evidence="7" type="ordered locus">Rcas_1653</name>
</gene>
<organism evidence="7 8">
    <name type="scientific">Roseiflexus castenholzii (strain DSM 13941 / HLO8)</name>
    <dbReference type="NCBI Taxonomy" id="383372"/>
    <lineage>
        <taxon>Bacteria</taxon>
        <taxon>Bacillati</taxon>
        <taxon>Chloroflexota</taxon>
        <taxon>Chloroflexia</taxon>
        <taxon>Chloroflexales</taxon>
        <taxon>Roseiflexineae</taxon>
        <taxon>Roseiflexaceae</taxon>
        <taxon>Roseiflexus</taxon>
    </lineage>
</organism>
<dbReference type="Proteomes" id="UP000000263">
    <property type="component" value="Chromosome"/>
</dbReference>
<name>A7NJS5_ROSCS</name>
<dbReference type="RefSeq" id="WP_012120173.1">
    <property type="nucleotide sequence ID" value="NC_009767.1"/>
</dbReference>
<dbReference type="InterPro" id="IPR029055">
    <property type="entry name" value="Ntn_hydrolases_N"/>
</dbReference>
<dbReference type="InterPro" id="IPR014395">
    <property type="entry name" value="Pen/GL7ACA/AHL_acylase"/>
</dbReference>
<evidence type="ECO:0000256" key="3">
    <source>
        <dbReference type="ARBA" id="ARBA00023145"/>
    </source>
</evidence>
<evidence type="ECO:0000313" key="7">
    <source>
        <dbReference type="EMBL" id="ABU57745.1"/>
    </source>
</evidence>
<protein>
    <submittedName>
        <fullName evidence="7">Peptidase S45 penicillin amidase</fullName>
    </submittedName>
</protein>
<keyword evidence="6" id="KW-1133">Transmembrane helix</keyword>